<feature type="region of interest" description="Disordered" evidence="6">
    <location>
        <begin position="901"/>
        <end position="929"/>
    </location>
</feature>
<evidence type="ECO:0000313" key="11">
    <source>
        <dbReference type="Proteomes" id="UP000005408"/>
    </source>
</evidence>
<evidence type="ECO:0000313" key="10">
    <source>
        <dbReference type="EnsemblMetazoa" id="G12836.2:cds"/>
    </source>
</evidence>
<dbReference type="CDD" id="cd00030">
    <property type="entry name" value="C2"/>
    <property type="match status" value="2"/>
</dbReference>
<dbReference type="PROSITE" id="PS50004">
    <property type="entry name" value="C2"/>
    <property type="match status" value="2"/>
</dbReference>
<dbReference type="SUPFAM" id="SSF49562">
    <property type="entry name" value="C2 domain (Calcium/lipid-binding domain, CaLB)"/>
    <property type="match status" value="2"/>
</dbReference>
<feature type="region of interest" description="Disordered" evidence="6">
    <location>
        <begin position="620"/>
        <end position="655"/>
    </location>
</feature>
<organism evidence="10 11">
    <name type="scientific">Magallana gigas</name>
    <name type="common">Pacific oyster</name>
    <name type="synonym">Crassostrea gigas</name>
    <dbReference type="NCBI Taxonomy" id="29159"/>
    <lineage>
        <taxon>Eukaryota</taxon>
        <taxon>Metazoa</taxon>
        <taxon>Spiralia</taxon>
        <taxon>Lophotrochozoa</taxon>
        <taxon>Mollusca</taxon>
        <taxon>Bivalvia</taxon>
        <taxon>Autobranchia</taxon>
        <taxon>Pteriomorphia</taxon>
        <taxon>Ostreida</taxon>
        <taxon>Ostreoidea</taxon>
        <taxon>Ostreidae</taxon>
        <taxon>Magallana</taxon>
    </lineage>
</organism>
<feature type="domain" description="SMP-LTD" evidence="9">
    <location>
        <begin position="92"/>
        <end position="306"/>
    </location>
</feature>
<feature type="transmembrane region" description="Helical" evidence="7">
    <location>
        <begin position="20"/>
        <end position="44"/>
    </location>
</feature>
<dbReference type="RefSeq" id="XP_011439593.2">
    <property type="nucleotide sequence ID" value="XM_011441291.4"/>
</dbReference>
<dbReference type="AlphaFoldDB" id="A0A8W8I813"/>
<dbReference type="Proteomes" id="UP000005408">
    <property type="component" value="Unassembled WGS sequence"/>
</dbReference>
<evidence type="ECO:0000256" key="7">
    <source>
        <dbReference type="SAM" id="Phobius"/>
    </source>
</evidence>
<dbReference type="Gene3D" id="2.60.40.150">
    <property type="entry name" value="C2 domain"/>
    <property type="match status" value="2"/>
</dbReference>
<sequence>MATTPQIQKDFFKEAEKSGYANTISQLLGIYFLVVLAISTAWVLGTFQMAFYWTFLLSGIIFVIWRTKLRQILRNKIFAVECLIHRKRALRQNESSEWLNFILNRWWVFASNSIQDIVKKHIDERLVSVKPGFISQLQLSTFTFGETTPTIQHIKAFELTDGPPFGRRPIAWSSIWSPPQGLENMSSYQVVLELDMQSNLEDFLMVFLAKVGSGRAGLNFDIAVEGLSVTGNLQLICHMSMDVPFPHVSKVTVSFTEKPDVWFNVKVLKSLQIMEVPLLKSWIQANIDDGITKALVDPGKIDIPIVRYAGPLKQRVASKSKQNKLAQGVLTITIKGKAFQSEDKSAVLYTMLRVGDRKRQTPDHLCTEDWADTSSFFVYNITKDKLVIKHKCRRLLSNVTQDQHNLELSSFPLEVKPVATTTLENKDGSQIEVKMRYTKLPPVCLDPGADTEAVDNPEVAGVIYVCVHSATKVIASDYGGLSDPYCVVFSDRRRVLTTPYIMKTLNPVWESSVEFFVQDYTKSPLSFYVYDWDGSNVIDDDFLGAAHFCFKEDQHLMIKENLLLGHHDASKGFVQSADYGYLTVSVTFRPVSSVRKSEKLRIASIGGGPSEYLYQEDLVSPSTKMNPPKSPTRLSVSELTSDLEQSGSGSRGDSALNSASVNGGIIEDKTLVDLTILQAKDLMSADRNGLSDPYCVVLMGSKKVFKTAVKKNTLFPKWNESTSFLVQEDSHLMEIFVYDKDMISKDFLGKVILTLDKLKEISHKGTAEWIPLQRAKSGQIQIKCTVTCTSSEEQGKKSRSIRRNSHRSSVKNSDVFLPVVDAVHESEEGEREPNPLPPDSVNGNSPKSSEDGQISPIKEETPLNTSNKEIIPEKIQPVTLTPPISQLPLVSEVRLRRSVSDVNVNRKPDKQTKSYAGLPPAGTLKHTNSSNSISALNQGDTDSIGSSILGHEKLYSVSGKILEVSGLKQSSGNIYIKVRLESHSERHSSGPRLRFLFHGRVIAKSYLFPISASALNQPFEVDRGAGVSINTHIAFDIKSENKDHLAHKSFSLKELFSDYVEGGVEKWLQLSDNAEIKVLLTQGKPNPQLLKKKHRGIGKSSPFGK</sequence>
<keyword evidence="3" id="KW-0445">Lipid transport</keyword>
<evidence type="ECO:0000256" key="5">
    <source>
        <dbReference type="ARBA" id="ARBA00023136"/>
    </source>
</evidence>
<keyword evidence="2" id="KW-0813">Transport</keyword>
<dbReference type="PANTHER" id="PTHR46980:SF2">
    <property type="entry name" value="TRICALBIN-1-RELATED"/>
    <property type="match status" value="1"/>
</dbReference>
<keyword evidence="5 7" id="KW-0472">Membrane</keyword>
<dbReference type="InterPro" id="IPR000008">
    <property type="entry name" value="C2_dom"/>
</dbReference>
<accession>A0A8W8I813</accession>
<evidence type="ECO:0000259" key="9">
    <source>
        <dbReference type="PROSITE" id="PS51847"/>
    </source>
</evidence>
<dbReference type="CDD" id="cd21669">
    <property type="entry name" value="SMP_SF"/>
    <property type="match status" value="1"/>
</dbReference>
<evidence type="ECO:0000256" key="6">
    <source>
        <dbReference type="SAM" id="MobiDB-lite"/>
    </source>
</evidence>
<dbReference type="GO" id="GO:0008289">
    <property type="term" value="F:lipid binding"/>
    <property type="evidence" value="ECO:0007669"/>
    <property type="project" value="UniProtKB-KW"/>
</dbReference>
<dbReference type="InterPro" id="IPR031468">
    <property type="entry name" value="SMP_LBD"/>
</dbReference>
<evidence type="ECO:0000256" key="1">
    <source>
        <dbReference type="ARBA" id="ARBA00004370"/>
    </source>
</evidence>
<evidence type="ECO:0000256" key="2">
    <source>
        <dbReference type="ARBA" id="ARBA00022448"/>
    </source>
</evidence>
<evidence type="ECO:0008006" key="12">
    <source>
        <dbReference type="Google" id="ProtNLM"/>
    </source>
</evidence>
<protein>
    <recommendedName>
        <fullName evidence="12">Extended synaptotagmin-2</fullName>
    </recommendedName>
</protein>
<keyword evidence="7" id="KW-0812">Transmembrane</keyword>
<feature type="domain" description="C2" evidence="8">
    <location>
        <begin position="650"/>
        <end position="770"/>
    </location>
</feature>
<dbReference type="SMART" id="SM00239">
    <property type="entry name" value="C2"/>
    <property type="match status" value="2"/>
</dbReference>
<dbReference type="EnsemblMetazoa" id="G12836.2">
    <property type="protein sequence ID" value="G12836.2:cds"/>
    <property type="gene ID" value="G12836"/>
</dbReference>
<feature type="transmembrane region" description="Helical" evidence="7">
    <location>
        <begin position="50"/>
        <end position="67"/>
    </location>
</feature>
<dbReference type="GO" id="GO:0016020">
    <property type="term" value="C:membrane"/>
    <property type="evidence" value="ECO:0007669"/>
    <property type="project" value="UniProtKB-SubCell"/>
</dbReference>
<keyword evidence="11" id="KW-1185">Reference proteome</keyword>
<dbReference type="GO" id="GO:0006869">
    <property type="term" value="P:lipid transport"/>
    <property type="evidence" value="ECO:0007669"/>
    <property type="project" value="UniProtKB-KW"/>
</dbReference>
<reference evidence="10" key="1">
    <citation type="submission" date="2022-08" db="UniProtKB">
        <authorList>
            <consortium name="EnsemblMetazoa"/>
        </authorList>
    </citation>
    <scope>IDENTIFICATION</scope>
    <source>
        <strain evidence="10">05x7-T-G4-1.051#20</strain>
    </source>
</reference>
<name>A0A8W8I813_MAGGI</name>
<feature type="domain" description="C2" evidence="8">
    <location>
        <begin position="446"/>
        <end position="564"/>
    </location>
</feature>
<keyword evidence="4" id="KW-0446">Lipid-binding</keyword>
<dbReference type="PROSITE" id="PS51847">
    <property type="entry name" value="SMP"/>
    <property type="match status" value="1"/>
</dbReference>
<evidence type="ECO:0000259" key="8">
    <source>
        <dbReference type="PROSITE" id="PS50004"/>
    </source>
</evidence>
<dbReference type="InterPro" id="IPR052455">
    <property type="entry name" value="Tricalbin_domain"/>
</dbReference>
<feature type="region of interest" description="Disordered" evidence="6">
    <location>
        <begin position="824"/>
        <end position="870"/>
    </location>
</feature>
<evidence type="ECO:0000256" key="4">
    <source>
        <dbReference type="ARBA" id="ARBA00023121"/>
    </source>
</evidence>
<dbReference type="GeneID" id="105336828"/>
<proteinExistence type="predicted"/>
<dbReference type="InterPro" id="IPR035892">
    <property type="entry name" value="C2_domain_sf"/>
</dbReference>
<feature type="compositionally biased region" description="Polar residues" evidence="6">
    <location>
        <begin position="632"/>
        <end position="648"/>
    </location>
</feature>
<feature type="compositionally biased region" description="Basic and acidic residues" evidence="6">
    <location>
        <begin position="901"/>
        <end position="912"/>
    </location>
</feature>
<dbReference type="PANTHER" id="PTHR46980">
    <property type="entry name" value="TRICALBIN-1-RELATED"/>
    <property type="match status" value="1"/>
</dbReference>
<dbReference type="Pfam" id="PF00168">
    <property type="entry name" value="C2"/>
    <property type="match status" value="2"/>
</dbReference>
<keyword evidence="7" id="KW-1133">Transmembrane helix</keyword>
<evidence type="ECO:0000256" key="3">
    <source>
        <dbReference type="ARBA" id="ARBA00023055"/>
    </source>
</evidence>
<comment type="subcellular location">
    <subcellularLocation>
        <location evidence="1">Membrane</location>
    </subcellularLocation>
</comment>